<gene>
    <name evidence="1" type="ORF">FB382_000064</name>
</gene>
<accession>A0A7W3IWA7</accession>
<reference evidence="1 2" key="1">
    <citation type="submission" date="2020-07" db="EMBL/GenBank/DDBJ databases">
        <title>Sequencing the genomes of 1000 actinobacteria strains.</title>
        <authorList>
            <person name="Klenk H.-P."/>
        </authorList>
    </citation>
    <scope>NUCLEOTIDE SEQUENCE [LARGE SCALE GENOMIC DNA]</scope>
    <source>
        <strain evidence="1 2">DSM 21349</strain>
    </source>
</reference>
<dbReference type="RefSeq" id="WP_182535788.1">
    <property type="nucleotide sequence ID" value="NZ_JACGXA010000001.1"/>
</dbReference>
<dbReference type="PROSITE" id="PS51257">
    <property type="entry name" value="PROKAR_LIPOPROTEIN"/>
    <property type="match status" value="1"/>
</dbReference>
<evidence type="ECO:0000313" key="2">
    <source>
        <dbReference type="Proteomes" id="UP000580910"/>
    </source>
</evidence>
<comment type="caution">
    <text evidence="1">The sequence shown here is derived from an EMBL/GenBank/DDBJ whole genome shotgun (WGS) entry which is preliminary data.</text>
</comment>
<keyword evidence="2" id="KW-1185">Reference proteome</keyword>
<evidence type="ECO:0000313" key="1">
    <source>
        <dbReference type="EMBL" id="MBA8801773.1"/>
    </source>
</evidence>
<dbReference type="AlphaFoldDB" id="A0A7W3IWA7"/>
<protein>
    <submittedName>
        <fullName evidence="1">Uncharacterized protein</fullName>
    </submittedName>
</protein>
<dbReference type="EMBL" id="JACGXA010000001">
    <property type="protein sequence ID" value="MBA8801773.1"/>
    <property type="molecule type" value="Genomic_DNA"/>
</dbReference>
<proteinExistence type="predicted"/>
<dbReference type="Proteomes" id="UP000580910">
    <property type="component" value="Unassembled WGS sequence"/>
</dbReference>
<organism evidence="1 2">
    <name type="scientific">Nocardioides ginsengisegetis</name>
    <dbReference type="NCBI Taxonomy" id="661491"/>
    <lineage>
        <taxon>Bacteria</taxon>
        <taxon>Bacillati</taxon>
        <taxon>Actinomycetota</taxon>
        <taxon>Actinomycetes</taxon>
        <taxon>Propionibacteriales</taxon>
        <taxon>Nocardioidaceae</taxon>
        <taxon>Nocardioides</taxon>
    </lineage>
</organism>
<name>A0A7W3IWA7_9ACTN</name>
<sequence length="448" mass="46452">MRVRLPHRTATRVAAGLLVAATFTSCGNDEGDTTETDASSSQTHLTLAAPVSFEADPDAQPSPGRVAEILDTLTSADISEGSVEYLEGCPLGTSGTLFSALPPDWEPPAADLSGSIGASSSFDHGPAGKCGSDAHLLFFEPVDSSLSEEERLAGAPDREWSSEPVDFFGGRAYTYCFGADATPPCGAAWFNDVLQVGGTLDLKDQRSTPEVAAAWLSAALPIMLGDEASAAPFNIAGHLPLIDTEGYTLDASYDFTASDFAADPVNSPPGYTELVQPVQGSLTVTNTTPGRSVEVGMSLVVQPLAAYARKSQVCRSLGEIEPKGFVLAGDYCLVSIGVPISWGYALVEDQTLDPDAVVTLTSDDLSAMADDPGQTRLAGVSEGDADALAGELAKPAGIVLYGGTPNGGFVSEPAKWHTSGECTLTVHDPGGADEWIIYPTDRAPAGIC</sequence>